<feature type="transmembrane region" description="Helical" evidence="9">
    <location>
        <begin position="400"/>
        <end position="418"/>
    </location>
</feature>
<dbReference type="PANTHER" id="PTHR48022:SF11">
    <property type="entry name" value="MONOSACCHARIDE TRANSPORTER (HXT8), PUTATIVE (AFU_ORTHOLOGUE AFUA_2G08120)-RELATED"/>
    <property type="match status" value="1"/>
</dbReference>
<feature type="domain" description="Major facilitator superfamily (MFS) profile" evidence="10">
    <location>
        <begin position="11"/>
        <end position="453"/>
    </location>
</feature>
<evidence type="ECO:0000256" key="6">
    <source>
        <dbReference type="ARBA" id="ARBA00023136"/>
    </source>
</evidence>
<feature type="compositionally biased region" description="Basic and acidic residues" evidence="8">
    <location>
        <begin position="490"/>
        <end position="510"/>
    </location>
</feature>
<keyword evidence="3 7" id="KW-0813">Transport</keyword>
<feature type="transmembrane region" description="Helical" evidence="9">
    <location>
        <begin position="108"/>
        <end position="131"/>
    </location>
</feature>
<protein>
    <recommendedName>
        <fullName evidence="10">Major facilitator superfamily (MFS) profile domain-containing protein</fullName>
    </recommendedName>
</protein>
<feature type="transmembrane region" description="Helical" evidence="9">
    <location>
        <begin position="143"/>
        <end position="163"/>
    </location>
</feature>
<dbReference type="InterPro" id="IPR005828">
    <property type="entry name" value="MFS_sugar_transport-like"/>
</dbReference>
<evidence type="ECO:0000256" key="5">
    <source>
        <dbReference type="ARBA" id="ARBA00022989"/>
    </source>
</evidence>
<dbReference type="InterPro" id="IPR005829">
    <property type="entry name" value="Sugar_transporter_CS"/>
</dbReference>
<dbReference type="Gene3D" id="1.20.1250.20">
    <property type="entry name" value="MFS general substrate transporter like domains"/>
    <property type="match status" value="1"/>
</dbReference>
<evidence type="ECO:0000256" key="8">
    <source>
        <dbReference type="SAM" id="MobiDB-lite"/>
    </source>
</evidence>
<reference evidence="11 12" key="1">
    <citation type="submission" date="2013-03" db="EMBL/GenBank/DDBJ databases">
        <title>The Genome Sequence of Capronia epimyces CBS 606.96.</title>
        <authorList>
            <consortium name="The Broad Institute Genomics Platform"/>
            <person name="Cuomo C."/>
            <person name="de Hoog S."/>
            <person name="Gorbushina A."/>
            <person name="Walker B."/>
            <person name="Young S.K."/>
            <person name="Zeng Q."/>
            <person name="Gargeya S."/>
            <person name="Fitzgerald M."/>
            <person name="Haas B."/>
            <person name="Abouelleil A."/>
            <person name="Allen A.W."/>
            <person name="Alvarado L."/>
            <person name="Arachchi H.M."/>
            <person name="Berlin A.M."/>
            <person name="Chapman S.B."/>
            <person name="Gainer-Dewar J."/>
            <person name="Goldberg J."/>
            <person name="Griggs A."/>
            <person name="Gujja S."/>
            <person name="Hansen M."/>
            <person name="Howarth C."/>
            <person name="Imamovic A."/>
            <person name="Ireland A."/>
            <person name="Larimer J."/>
            <person name="McCowan C."/>
            <person name="Murphy C."/>
            <person name="Pearson M."/>
            <person name="Poon T.W."/>
            <person name="Priest M."/>
            <person name="Roberts A."/>
            <person name="Saif S."/>
            <person name="Shea T."/>
            <person name="Sisk P."/>
            <person name="Sykes S."/>
            <person name="Wortman J."/>
            <person name="Nusbaum C."/>
            <person name="Birren B."/>
        </authorList>
    </citation>
    <scope>NUCLEOTIDE SEQUENCE [LARGE SCALE GENOMIC DNA]</scope>
    <source>
        <strain evidence="11 12">CBS 606.96</strain>
    </source>
</reference>
<dbReference type="HOGENOM" id="CLU_001265_30_13_1"/>
<gene>
    <name evidence="11" type="ORF">A1O3_04734</name>
</gene>
<comment type="subcellular location">
    <subcellularLocation>
        <location evidence="1">Membrane</location>
        <topology evidence="1">Multi-pass membrane protein</topology>
    </subcellularLocation>
</comment>
<dbReference type="NCBIfam" id="TIGR00879">
    <property type="entry name" value="SP"/>
    <property type="match status" value="1"/>
</dbReference>
<dbReference type="FunFam" id="1.20.1250.20:FF:000134">
    <property type="entry name" value="MFS sugar transporter protein"/>
    <property type="match status" value="1"/>
</dbReference>
<dbReference type="AlphaFoldDB" id="W9XU33"/>
<feature type="transmembrane region" description="Helical" evidence="9">
    <location>
        <begin position="7"/>
        <end position="29"/>
    </location>
</feature>
<dbReference type="InterPro" id="IPR050360">
    <property type="entry name" value="MFS_Sugar_Transporters"/>
</dbReference>
<dbReference type="PANTHER" id="PTHR48022">
    <property type="entry name" value="PLASTIDIC GLUCOSE TRANSPORTER 4"/>
    <property type="match status" value="1"/>
</dbReference>
<dbReference type="OrthoDB" id="6612291at2759"/>
<evidence type="ECO:0000256" key="7">
    <source>
        <dbReference type="RuleBase" id="RU003346"/>
    </source>
</evidence>
<keyword evidence="12" id="KW-1185">Reference proteome</keyword>
<comment type="similarity">
    <text evidence="2 7">Belongs to the major facilitator superfamily. Sugar transporter (TC 2.A.1.1) family.</text>
</comment>
<feature type="transmembrane region" description="Helical" evidence="9">
    <location>
        <begin position="302"/>
        <end position="319"/>
    </location>
</feature>
<dbReference type="InterPro" id="IPR003663">
    <property type="entry name" value="Sugar/inositol_transpt"/>
</dbReference>
<feature type="region of interest" description="Disordered" evidence="8">
    <location>
        <begin position="490"/>
        <end position="516"/>
    </location>
</feature>
<dbReference type="PROSITE" id="PS50850">
    <property type="entry name" value="MFS"/>
    <property type="match status" value="1"/>
</dbReference>
<dbReference type="PROSITE" id="PS00217">
    <property type="entry name" value="SUGAR_TRANSPORT_2"/>
    <property type="match status" value="1"/>
</dbReference>
<dbReference type="eggNOG" id="KOG0254">
    <property type="taxonomic scope" value="Eukaryota"/>
</dbReference>
<feature type="transmembrane region" description="Helical" evidence="9">
    <location>
        <begin position="430"/>
        <end position="449"/>
    </location>
</feature>
<keyword evidence="5 9" id="KW-1133">Transmembrane helix</keyword>
<evidence type="ECO:0000313" key="11">
    <source>
        <dbReference type="EMBL" id="EXJ84067.1"/>
    </source>
</evidence>
<comment type="caution">
    <text evidence="11">The sequence shown here is derived from an EMBL/GenBank/DDBJ whole genome shotgun (WGS) entry which is preliminary data.</text>
</comment>
<evidence type="ECO:0000259" key="10">
    <source>
        <dbReference type="PROSITE" id="PS50850"/>
    </source>
</evidence>
<feature type="transmembrane region" description="Helical" evidence="9">
    <location>
        <begin position="266"/>
        <end position="290"/>
    </location>
</feature>
<feature type="transmembrane region" description="Helical" evidence="9">
    <location>
        <begin position="331"/>
        <end position="349"/>
    </location>
</feature>
<dbReference type="Pfam" id="PF00083">
    <property type="entry name" value="Sugar_tr"/>
    <property type="match status" value="1"/>
</dbReference>
<dbReference type="SUPFAM" id="SSF103473">
    <property type="entry name" value="MFS general substrate transporter"/>
    <property type="match status" value="1"/>
</dbReference>
<dbReference type="GO" id="GO:0005351">
    <property type="term" value="F:carbohydrate:proton symporter activity"/>
    <property type="evidence" value="ECO:0007669"/>
    <property type="project" value="TreeGrafter"/>
</dbReference>
<name>W9XU33_9EURO</name>
<feature type="transmembrane region" description="Helical" evidence="9">
    <location>
        <begin position="175"/>
        <end position="196"/>
    </location>
</feature>
<evidence type="ECO:0000313" key="12">
    <source>
        <dbReference type="Proteomes" id="UP000019478"/>
    </source>
</evidence>
<proteinExistence type="inferred from homology"/>
<dbReference type="EMBL" id="AMGY01000004">
    <property type="protein sequence ID" value="EXJ84067.1"/>
    <property type="molecule type" value="Genomic_DNA"/>
</dbReference>
<feature type="transmembrane region" description="Helical" evidence="9">
    <location>
        <begin position="361"/>
        <end position="379"/>
    </location>
</feature>
<accession>W9XU33</accession>
<sequence>MARVTLYNKLIVAFVALGSYSYGYSYAVFGTSIGMPGFFLYFDLDPDSSYTAGIIGTVNSLFAAGAAFGAIFQGWLADWIGRKNSFAVAALSSLVGSALFAGSVDVPMLVVCRFINGFGLGILLSLVPLYIAEVAPPRHRGAMASFTAVGFAGGYFISAWVGYACYFAKSLTVQWRLPLALAVVGPIFVMAGVWWLPESPRYLSWKNRNDEAWEIIRKIHHDPEDAHDSAARAEYIQIVKQVEFDKTISSGYIDMFRRPSWRKRSLLTIFLIFAMQSAGILGITNYVVLICQSLDLTGSMPLLMYALYVVVAVSGNCFNQFAIDRLGRRKMFLIGLPVTGGCLLAEALLQRQYVGTDHKAGLGAALFFVFLFGICYGFFLDPTQFVWCSEVFPTTLRAKGLGLCFFTYFIGAITYTTPAPTAFKNIGWKYYLVWVACDVVSVVLVYFFLPETAGLSLEEVGQLFGDTVVVHLTKDGHGLVEMDQLDKYDDKTPTETREIERVEGEGELHSIPKQSA</sequence>
<organism evidence="11 12">
    <name type="scientific">Capronia epimyces CBS 606.96</name>
    <dbReference type="NCBI Taxonomy" id="1182542"/>
    <lineage>
        <taxon>Eukaryota</taxon>
        <taxon>Fungi</taxon>
        <taxon>Dikarya</taxon>
        <taxon>Ascomycota</taxon>
        <taxon>Pezizomycotina</taxon>
        <taxon>Eurotiomycetes</taxon>
        <taxon>Chaetothyriomycetidae</taxon>
        <taxon>Chaetothyriales</taxon>
        <taxon>Herpotrichiellaceae</taxon>
        <taxon>Capronia</taxon>
    </lineage>
</organism>
<dbReference type="GO" id="GO:0016020">
    <property type="term" value="C:membrane"/>
    <property type="evidence" value="ECO:0007669"/>
    <property type="project" value="UniProtKB-SubCell"/>
</dbReference>
<dbReference type="PRINTS" id="PR00171">
    <property type="entry name" value="SUGRTRNSPORT"/>
</dbReference>
<dbReference type="InterPro" id="IPR036259">
    <property type="entry name" value="MFS_trans_sf"/>
</dbReference>
<feature type="transmembrane region" description="Helical" evidence="9">
    <location>
        <begin position="49"/>
        <end position="72"/>
    </location>
</feature>
<feature type="transmembrane region" description="Helical" evidence="9">
    <location>
        <begin position="84"/>
        <end position="102"/>
    </location>
</feature>
<dbReference type="Proteomes" id="UP000019478">
    <property type="component" value="Unassembled WGS sequence"/>
</dbReference>
<dbReference type="RefSeq" id="XP_007733052.1">
    <property type="nucleotide sequence ID" value="XM_007734862.1"/>
</dbReference>
<keyword evidence="4 9" id="KW-0812">Transmembrane</keyword>
<dbReference type="GeneID" id="19168852"/>
<dbReference type="InterPro" id="IPR020846">
    <property type="entry name" value="MFS_dom"/>
</dbReference>
<evidence type="ECO:0000256" key="3">
    <source>
        <dbReference type="ARBA" id="ARBA00022448"/>
    </source>
</evidence>
<evidence type="ECO:0000256" key="4">
    <source>
        <dbReference type="ARBA" id="ARBA00022692"/>
    </source>
</evidence>
<keyword evidence="6 9" id="KW-0472">Membrane</keyword>
<evidence type="ECO:0000256" key="1">
    <source>
        <dbReference type="ARBA" id="ARBA00004141"/>
    </source>
</evidence>
<evidence type="ECO:0000256" key="9">
    <source>
        <dbReference type="SAM" id="Phobius"/>
    </source>
</evidence>
<evidence type="ECO:0000256" key="2">
    <source>
        <dbReference type="ARBA" id="ARBA00010992"/>
    </source>
</evidence>